<feature type="domain" description="Alcohol dehydrogenase-like C-terminal" evidence="6">
    <location>
        <begin position="35"/>
        <end position="115"/>
    </location>
</feature>
<protein>
    <submittedName>
        <fullName evidence="9">ADH_zinc_N domain-containing protein</fullName>
    </submittedName>
</protein>
<evidence type="ECO:0000256" key="2">
    <source>
        <dbReference type="ARBA" id="ARBA00008072"/>
    </source>
</evidence>
<evidence type="ECO:0000256" key="4">
    <source>
        <dbReference type="ARBA" id="ARBA00022833"/>
    </source>
</evidence>
<gene>
    <name evidence="7" type="ORF">GPUH_LOCUS9994</name>
</gene>
<reference evidence="7 8" key="2">
    <citation type="submission" date="2018-11" db="EMBL/GenBank/DDBJ databases">
        <authorList>
            <consortium name="Pathogen Informatics"/>
        </authorList>
    </citation>
    <scope>NUCLEOTIDE SEQUENCE [LARGE SCALE GENOMIC DNA]</scope>
</reference>
<dbReference type="InterPro" id="IPR036291">
    <property type="entry name" value="NAD(P)-bd_dom_sf"/>
</dbReference>
<dbReference type="OrthoDB" id="1879366at2759"/>
<keyword evidence="5" id="KW-0560">Oxidoreductase</keyword>
<dbReference type="PANTHER" id="PTHR43161">
    <property type="entry name" value="SORBITOL DEHYDROGENASE"/>
    <property type="match status" value="1"/>
</dbReference>
<dbReference type="InterPro" id="IPR013149">
    <property type="entry name" value="ADH-like_C"/>
</dbReference>
<evidence type="ECO:0000259" key="6">
    <source>
        <dbReference type="Pfam" id="PF00107"/>
    </source>
</evidence>
<keyword evidence="3" id="KW-0479">Metal-binding</keyword>
<keyword evidence="8" id="KW-1185">Reference proteome</keyword>
<dbReference type="WBParaSite" id="GPUH_0001000501-mRNA-1">
    <property type="protein sequence ID" value="GPUH_0001000501-mRNA-1"/>
    <property type="gene ID" value="GPUH_0001000501"/>
</dbReference>
<keyword evidence="4" id="KW-0862">Zinc</keyword>
<evidence type="ECO:0000256" key="1">
    <source>
        <dbReference type="ARBA" id="ARBA00001947"/>
    </source>
</evidence>
<dbReference type="Proteomes" id="UP000271098">
    <property type="component" value="Unassembled WGS sequence"/>
</dbReference>
<dbReference type="GO" id="GO:0046872">
    <property type="term" value="F:metal ion binding"/>
    <property type="evidence" value="ECO:0007669"/>
    <property type="project" value="UniProtKB-KW"/>
</dbReference>
<dbReference type="GO" id="GO:0006062">
    <property type="term" value="P:sorbitol catabolic process"/>
    <property type="evidence" value="ECO:0007669"/>
    <property type="project" value="TreeGrafter"/>
</dbReference>
<evidence type="ECO:0000313" key="8">
    <source>
        <dbReference type="Proteomes" id="UP000271098"/>
    </source>
</evidence>
<dbReference type="SUPFAM" id="SSF51735">
    <property type="entry name" value="NAD(P)-binding Rossmann-fold domains"/>
    <property type="match status" value="1"/>
</dbReference>
<dbReference type="PANTHER" id="PTHR43161:SF9">
    <property type="entry name" value="SORBITOL DEHYDROGENASE"/>
    <property type="match status" value="1"/>
</dbReference>
<reference evidence="9" key="1">
    <citation type="submission" date="2016-06" db="UniProtKB">
        <authorList>
            <consortium name="WormBaseParasite"/>
        </authorList>
    </citation>
    <scope>IDENTIFICATION</scope>
</reference>
<dbReference type="GO" id="GO:0003939">
    <property type="term" value="F:L-iditol 2-dehydrogenase (NAD+) activity"/>
    <property type="evidence" value="ECO:0007669"/>
    <property type="project" value="TreeGrafter"/>
</dbReference>
<dbReference type="AlphaFoldDB" id="A0A183DMQ3"/>
<dbReference type="Gene3D" id="3.40.50.720">
    <property type="entry name" value="NAD(P)-binding Rossmann-like Domain"/>
    <property type="match status" value="1"/>
</dbReference>
<sequence>MEEASLIEPLSVGIHACRKANIGMGQKVLVLGAGPVGLVSMMVAKATNATKAFVTDVVDHRLAIGRELGADECINVKGINPNEAAQMIIDKFGSAPDIAIECSGVQSSIELAIKVRE</sequence>
<comment type="cofactor">
    <cofactor evidence="1">
        <name>Zn(2+)</name>
        <dbReference type="ChEBI" id="CHEBI:29105"/>
    </cofactor>
</comment>
<name>A0A183DMQ3_9BILA</name>
<dbReference type="Pfam" id="PF00107">
    <property type="entry name" value="ADH_zinc_N"/>
    <property type="match status" value="1"/>
</dbReference>
<evidence type="ECO:0000256" key="5">
    <source>
        <dbReference type="ARBA" id="ARBA00023002"/>
    </source>
</evidence>
<evidence type="ECO:0000313" key="7">
    <source>
        <dbReference type="EMBL" id="VDK80474.1"/>
    </source>
</evidence>
<organism evidence="9">
    <name type="scientific">Gongylonema pulchrum</name>
    <dbReference type="NCBI Taxonomy" id="637853"/>
    <lineage>
        <taxon>Eukaryota</taxon>
        <taxon>Metazoa</taxon>
        <taxon>Ecdysozoa</taxon>
        <taxon>Nematoda</taxon>
        <taxon>Chromadorea</taxon>
        <taxon>Rhabditida</taxon>
        <taxon>Spirurina</taxon>
        <taxon>Spiruromorpha</taxon>
        <taxon>Spiruroidea</taxon>
        <taxon>Gongylonematidae</taxon>
        <taxon>Gongylonema</taxon>
    </lineage>
</organism>
<accession>A0A183DMQ3</accession>
<evidence type="ECO:0000313" key="9">
    <source>
        <dbReference type="WBParaSite" id="GPUH_0001000501-mRNA-1"/>
    </source>
</evidence>
<dbReference type="EMBL" id="UYRT01035561">
    <property type="protein sequence ID" value="VDK80474.1"/>
    <property type="molecule type" value="Genomic_DNA"/>
</dbReference>
<comment type="similarity">
    <text evidence="2">Belongs to the zinc-containing alcohol dehydrogenase family.</text>
</comment>
<proteinExistence type="inferred from homology"/>
<evidence type="ECO:0000256" key="3">
    <source>
        <dbReference type="ARBA" id="ARBA00022723"/>
    </source>
</evidence>